<evidence type="ECO:0000313" key="1">
    <source>
        <dbReference type="EMBL" id="OCA69129.1"/>
    </source>
</evidence>
<reference evidence="1 2" key="1">
    <citation type="submission" date="2016-07" db="EMBL/GenBank/DDBJ databases">
        <authorList>
            <person name="Jeong J.-J."/>
            <person name="Kim D.W."/>
            <person name="Sang M.K."/>
            <person name="Choi I.-G."/>
            <person name="Kim K.D."/>
        </authorList>
    </citation>
    <scope>NUCLEOTIDE SEQUENCE [LARGE SCALE GENOMIC DNA]</scope>
    <source>
        <strain evidence="1 2">UTM-3</strain>
    </source>
</reference>
<organism evidence="1 2">
    <name type="scientific">Chryseobacterium artocarpi</name>
    <dbReference type="NCBI Taxonomy" id="1414727"/>
    <lineage>
        <taxon>Bacteria</taxon>
        <taxon>Pseudomonadati</taxon>
        <taxon>Bacteroidota</taxon>
        <taxon>Flavobacteriia</taxon>
        <taxon>Flavobacteriales</taxon>
        <taxon>Weeksellaceae</taxon>
        <taxon>Chryseobacterium group</taxon>
        <taxon>Chryseobacterium</taxon>
    </lineage>
</organism>
<protein>
    <submittedName>
        <fullName evidence="1">Uncharacterized protein</fullName>
    </submittedName>
</protein>
<sequence length="140" mass="16811">MVKQYLSLNYLNFKYFINVIFNHDQKKEIGIDSQNLFNLTSLKLLKKKHYFVLEYCEKRKFIVFYAKTKKSKVNLKLSSPINYNNCIILTGKFFFKKRQTVFDIFILDKSVFLFIEEQLIEIKDSTQVLVKLSKRRTSVK</sequence>
<dbReference type="Proteomes" id="UP000092651">
    <property type="component" value="Unassembled WGS sequence"/>
</dbReference>
<accession>A0A1B8ZC00</accession>
<dbReference type="EMBL" id="MAYH01000048">
    <property type="protein sequence ID" value="OCA69129.1"/>
    <property type="molecule type" value="Genomic_DNA"/>
</dbReference>
<evidence type="ECO:0000313" key="2">
    <source>
        <dbReference type="Proteomes" id="UP000092651"/>
    </source>
</evidence>
<comment type="caution">
    <text evidence="1">The sequence shown here is derived from an EMBL/GenBank/DDBJ whole genome shotgun (WGS) entry which is preliminary data.</text>
</comment>
<gene>
    <name evidence="1" type="ORF">BBI01_18145</name>
</gene>
<dbReference type="AlphaFoldDB" id="A0A1B8ZC00"/>
<keyword evidence="2" id="KW-1185">Reference proteome</keyword>
<name>A0A1B8ZC00_9FLAO</name>
<proteinExistence type="predicted"/>